<name>A0A4V3CX12_9BURK</name>
<proteinExistence type="predicted"/>
<protein>
    <submittedName>
        <fullName evidence="1">Uncharacterized protein DUF721</fullName>
    </submittedName>
</protein>
<keyword evidence="2" id="KW-1185">Reference proteome</keyword>
<gene>
    <name evidence="1" type="ORF">EV672_101628</name>
</gene>
<evidence type="ECO:0000313" key="2">
    <source>
        <dbReference type="Proteomes" id="UP000294593"/>
    </source>
</evidence>
<dbReference type="InterPro" id="IPR007922">
    <property type="entry name" value="DciA-like"/>
</dbReference>
<dbReference type="AlphaFoldDB" id="A0A4V3CX12"/>
<comment type="caution">
    <text evidence="1">The sequence shown here is derived from an EMBL/GenBank/DDBJ whole genome shotgun (WGS) entry which is preliminary data.</text>
</comment>
<organism evidence="1 2">
    <name type="scientific">Aquabacterium commune</name>
    <dbReference type="NCBI Taxonomy" id="70586"/>
    <lineage>
        <taxon>Bacteria</taxon>
        <taxon>Pseudomonadati</taxon>
        <taxon>Pseudomonadota</taxon>
        <taxon>Betaproteobacteria</taxon>
        <taxon>Burkholderiales</taxon>
        <taxon>Aquabacterium</taxon>
    </lineage>
</organism>
<dbReference type="Proteomes" id="UP000294593">
    <property type="component" value="Unassembled WGS sequence"/>
</dbReference>
<accession>A0A4V3CX12</accession>
<dbReference type="RefSeq" id="WP_243738480.1">
    <property type="nucleotide sequence ID" value="NZ_SNXW01000001.1"/>
</dbReference>
<reference evidence="1 2" key="1">
    <citation type="submission" date="2019-03" db="EMBL/GenBank/DDBJ databases">
        <title>Genomic Encyclopedia of Type Strains, Phase IV (KMG-IV): sequencing the most valuable type-strain genomes for metagenomic binning, comparative biology and taxonomic classification.</title>
        <authorList>
            <person name="Goeker M."/>
        </authorList>
    </citation>
    <scope>NUCLEOTIDE SEQUENCE [LARGE SCALE GENOMIC DNA]</scope>
    <source>
        <strain evidence="1 2">DSM 11901</strain>
    </source>
</reference>
<evidence type="ECO:0000313" key="1">
    <source>
        <dbReference type="EMBL" id="TDP88478.1"/>
    </source>
</evidence>
<dbReference type="EMBL" id="SNXW01000001">
    <property type="protein sequence ID" value="TDP88478.1"/>
    <property type="molecule type" value="Genomic_DNA"/>
</dbReference>
<sequence length="124" mass="13040">MSASDPPRPDRRHIYIAPTATLKPMVPDVPPLARALDRAAPLAGLLQRLQASQACLAAVKRCLPPALAAHVKAGPLDEEGWTLLAANAAVSAKLRQLQPRLAMALADSGLKVTAIRVKVQSQSG</sequence>
<dbReference type="Pfam" id="PF05258">
    <property type="entry name" value="DciA"/>
    <property type="match status" value="1"/>
</dbReference>